<feature type="transmembrane region" description="Helical" evidence="6">
    <location>
        <begin position="21"/>
        <end position="41"/>
    </location>
</feature>
<evidence type="ECO:0000256" key="6">
    <source>
        <dbReference type="SAM" id="Phobius"/>
    </source>
</evidence>
<dbReference type="PANTHER" id="PTHR37422">
    <property type="entry name" value="TEICHURONIC ACID BIOSYNTHESIS PROTEIN TUAE"/>
    <property type="match status" value="1"/>
</dbReference>
<feature type="transmembrane region" description="Helical" evidence="6">
    <location>
        <begin position="116"/>
        <end position="138"/>
    </location>
</feature>
<feature type="transmembrane region" description="Helical" evidence="6">
    <location>
        <begin position="255"/>
        <end position="276"/>
    </location>
</feature>
<feature type="transmembrane region" description="Helical" evidence="6">
    <location>
        <begin position="178"/>
        <end position="201"/>
    </location>
</feature>
<feature type="domain" description="O-antigen ligase-related" evidence="7">
    <location>
        <begin position="252"/>
        <end position="389"/>
    </location>
</feature>
<gene>
    <name evidence="8" type="ORF">CSC94_07005</name>
</gene>
<proteinExistence type="predicted"/>
<evidence type="ECO:0000256" key="3">
    <source>
        <dbReference type="ARBA" id="ARBA00022989"/>
    </source>
</evidence>
<evidence type="ECO:0000313" key="9">
    <source>
        <dbReference type="Proteomes" id="UP000221168"/>
    </source>
</evidence>
<evidence type="ECO:0000256" key="1">
    <source>
        <dbReference type="ARBA" id="ARBA00004141"/>
    </source>
</evidence>
<feature type="transmembrane region" description="Helical" evidence="6">
    <location>
        <begin position="381"/>
        <end position="400"/>
    </location>
</feature>
<organism evidence="8 9">
    <name type="scientific">Zhengella mangrovi</name>
    <dbReference type="NCBI Taxonomy" id="1982044"/>
    <lineage>
        <taxon>Bacteria</taxon>
        <taxon>Pseudomonadati</taxon>
        <taxon>Pseudomonadota</taxon>
        <taxon>Alphaproteobacteria</taxon>
        <taxon>Hyphomicrobiales</taxon>
        <taxon>Notoacmeibacteraceae</taxon>
        <taxon>Zhengella</taxon>
    </lineage>
</organism>
<comment type="subcellular location">
    <subcellularLocation>
        <location evidence="1">Membrane</location>
        <topology evidence="1">Multi-pass membrane protein</topology>
    </subcellularLocation>
</comment>
<sequence length="505" mass="53732">MSMRSVHDLRPRVHLPDGLSARGLAVGLGLAFVSVLPTLAISHPALVLPLAAAPLGLIIMMRIPVWLVLGFVAFTFFRLHEAFPFLLPFRIPQLLALPTLLVLVWHIGVMKKIRPFWGGQLTAFAIFFALVTIGLPFASNPGIAIAYWSGAYVKIAIMTISIAWLLRNPSDFQLAARVIVVSGVAVSIVAISNKLAGIGLVEGSRVTIGREIGSVLGDPNDLSLVLTFPLSFAVSMATARGGWVNRILGGLGSALIIWAVICTQSRGGLLGIVAVFGVTGLRIIRSKVVLGGIGGLGLLVLFAAAGISDRSSGGAAEDGIDESAMGRIWAWTAAFNMSMARPLNGVGLDNFIPNFWLYTPHWTGFNKAVHSTWFGVLAETGWPGFFTFVAMIIATARVAFRASRILRRENAPMPVQVAAFSVTSGIAGFCVSGTFLTQGFTWPVYILLAIASAASHFAKTFADGEEQPAPKPQIRIVNRLPEPVSAGTLPARHPEDRATEPGKGS</sequence>
<keyword evidence="9" id="KW-1185">Reference proteome</keyword>
<feature type="transmembrane region" description="Helical" evidence="6">
    <location>
        <begin position="145"/>
        <end position="166"/>
    </location>
</feature>
<feature type="compositionally biased region" description="Basic and acidic residues" evidence="5">
    <location>
        <begin position="492"/>
        <end position="505"/>
    </location>
</feature>
<keyword evidence="4 6" id="KW-0472">Membrane</keyword>
<dbReference type="AlphaFoldDB" id="A0A2G1QPR1"/>
<dbReference type="GO" id="GO:0016020">
    <property type="term" value="C:membrane"/>
    <property type="evidence" value="ECO:0007669"/>
    <property type="project" value="UniProtKB-SubCell"/>
</dbReference>
<evidence type="ECO:0000256" key="4">
    <source>
        <dbReference type="ARBA" id="ARBA00023136"/>
    </source>
</evidence>
<keyword evidence="2 6" id="KW-0812">Transmembrane</keyword>
<evidence type="ECO:0000259" key="7">
    <source>
        <dbReference type="Pfam" id="PF04932"/>
    </source>
</evidence>
<feature type="transmembrane region" description="Helical" evidence="6">
    <location>
        <begin position="53"/>
        <end position="77"/>
    </location>
</feature>
<dbReference type="EMBL" id="PDVP01000003">
    <property type="protein sequence ID" value="PHP67451.1"/>
    <property type="molecule type" value="Genomic_DNA"/>
</dbReference>
<name>A0A2G1QPR1_9HYPH</name>
<dbReference type="Pfam" id="PF04932">
    <property type="entry name" value="Wzy_C"/>
    <property type="match status" value="1"/>
</dbReference>
<protein>
    <recommendedName>
        <fullName evidence="7">O-antigen ligase-related domain-containing protein</fullName>
    </recommendedName>
</protein>
<reference evidence="8 9" key="1">
    <citation type="submission" date="2017-10" db="EMBL/GenBank/DDBJ databases">
        <title>Sedimentibacterium mangrovi gen. nov., sp. nov., a novel member of family Phyllobacteriacea isolated from mangrove sediment.</title>
        <authorList>
            <person name="Liao H."/>
            <person name="Tian Y."/>
        </authorList>
    </citation>
    <scope>NUCLEOTIDE SEQUENCE [LARGE SCALE GENOMIC DNA]</scope>
    <source>
        <strain evidence="8 9">X9-2-2</strain>
    </source>
</reference>
<accession>A0A2G1QPR1</accession>
<evidence type="ECO:0000256" key="5">
    <source>
        <dbReference type="SAM" id="MobiDB-lite"/>
    </source>
</evidence>
<evidence type="ECO:0000313" key="8">
    <source>
        <dbReference type="EMBL" id="PHP67451.1"/>
    </source>
</evidence>
<dbReference type="InterPro" id="IPR007016">
    <property type="entry name" value="O-antigen_ligase-rel_domated"/>
</dbReference>
<keyword evidence="3 6" id="KW-1133">Transmembrane helix</keyword>
<dbReference type="InterPro" id="IPR051533">
    <property type="entry name" value="WaaL-like"/>
</dbReference>
<dbReference type="PANTHER" id="PTHR37422:SF13">
    <property type="entry name" value="LIPOPOLYSACCHARIDE BIOSYNTHESIS PROTEIN PA4999-RELATED"/>
    <property type="match status" value="1"/>
</dbReference>
<feature type="transmembrane region" description="Helical" evidence="6">
    <location>
        <begin position="412"/>
        <end position="436"/>
    </location>
</feature>
<evidence type="ECO:0000256" key="2">
    <source>
        <dbReference type="ARBA" id="ARBA00022692"/>
    </source>
</evidence>
<feature type="transmembrane region" description="Helical" evidence="6">
    <location>
        <begin position="89"/>
        <end position="110"/>
    </location>
</feature>
<comment type="caution">
    <text evidence="8">The sequence shown here is derived from an EMBL/GenBank/DDBJ whole genome shotgun (WGS) entry which is preliminary data.</text>
</comment>
<dbReference type="Proteomes" id="UP000221168">
    <property type="component" value="Unassembled WGS sequence"/>
</dbReference>
<feature type="region of interest" description="Disordered" evidence="5">
    <location>
        <begin position="480"/>
        <end position="505"/>
    </location>
</feature>
<feature type="transmembrane region" description="Helical" evidence="6">
    <location>
        <begin position="288"/>
        <end position="307"/>
    </location>
</feature>